<gene>
    <name evidence="5" type="ORF">LX32DRAFT_715089</name>
</gene>
<evidence type="ECO:0000313" key="5">
    <source>
        <dbReference type="EMBL" id="KAK2020775.1"/>
    </source>
</evidence>
<name>A0AAD9LWC9_9PEZI</name>
<dbReference type="InterPro" id="IPR051872">
    <property type="entry name" value="Cytochrome_b5/Flavoprotein_Rdt"/>
</dbReference>
<keyword evidence="6" id="KW-1185">Reference proteome</keyword>
<dbReference type="EMBL" id="MU843173">
    <property type="protein sequence ID" value="KAK2020775.1"/>
    <property type="molecule type" value="Genomic_DNA"/>
</dbReference>
<dbReference type="SUPFAM" id="SSF140959">
    <property type="entry name" value="Indolic compounds 2,3-dioxygenase-like"/>
    <property type="match status" value="1"/>
</dbReference>
<keyword evidence="1" id="KW-0349">Heme</keyword>
<dbReference type="InterPro" id="IPR001199">
    <property type="entry name" value="Cyt_B5-like_heme/steroid-bd"/>
</dbReference>
<organism evidence="5 6">
    <name type="scientific">Colletotrichum zoysiae</name>
    <dbReference type="NCBI Taxonomy" id="1216348"/>
    <lineage>
        <taxon>Eukaryota</taxon>
        <taxon>Fungi</taxon>
        <taxon>Dikarya</taxon>
        <taxon>Ascomycota</taxon>
        <taxon>Pezizomycotina</taxon>
        <taxon>Sordariomycetes</taxon>
        <taxon>Hypocreomycetidae</taxon>
        <taxon>Glomerellales</taxon>
        <taxon>Glomerellaceae</taxon>
        <taxon>Colletotrichum</taxon>
        <taxon>Colletotrichum graminicola species complex</taxon>
    </lineage>
</organism>
<dbReference type="AlphaFoldDB" id="A0AAD9LWC9"/>
<keyword evidence="2" id="KW-0479">Metal-binding</keyword>
<keyword evidence="3" id="KW-0408">Iron</keyword>
<dbReference type="SUPFAM" id="SSF52343">
    <property type="entry name" value="Ferredoxin reductase-like, C-terminal NADP-linked domain"/>
    <property type="match status" value="1"/>
</dbReference>
<sequence length="1003" mass="111253">MDISSSDSISHWGLLPPVPRYDILQDAIPDGPGREGFQAIFQAVENLSRAVQLGNHRRLVQDLSLRLEHLGPKSLMEMAVVALDNVELCTALSVYLTCLEQTYHWPHEIEVTTPVTLNTYKILIQVFHEPELRVMLDDFMLTDESFRSLREQIRQRPYSKAEMTLGAQALASKMFAEATDAKAAGTWPLVKTKQDKVNLLNRTARGDIWDQGGYASLGCHKEMGRLHEMARTNGTQRRCQEIFQEAGGVSLLQNMPTLLGCLDQSPASRSSLSIADALMELQVAVARSREELFTMVIDEVIWGCTFAKWSKAYGISDVGSSGSDCPLFWMLDSFIGRADIEGQAILPNSLAYRSRFFPPDVTALTKALASSPSLRSHVYSGYGQYALVQAWKGFQHILHDLYDIHRKKAMRIILALRAGRGKTSSGVQKAASPEGHLSATLYEALAVRFGQDLNDLNIDAYAWPSPLLVDSNGCVKASRVRFVFSTPLVVSPGDTVVVSLPLPNSPSEEVRWHERVYSITFIGASQWTRKPVDRLCQLADYVEVCVGSQGQVSKYICQQQAGFPVNLRIKASPHFRLQGNPSPQRETIFVAQGGAVGVFVSWLARQQTLVGRYRLIVGVGDASMLAYSNVLQQLVHRFGPALRVVAALSRPGKDDVRTLLSSGIKPFNQKVPIYLSLCSLPSQDQLTWYICGSAEFRLVVAKAIKARLKARGETQVDVGPFGSRLSPIITSELPPVRLHVAGSSTRKTSSKNGTTYRIISRTELSLHNQPDDLWIALEDRVFDISTLPSFHPGGEKVLAEHGGRDARGMMDTIHKGSYMVETMLDSMFIGWLAPASISEWENIADSLVRIQNDLQVQSRFEQTPTGSPTQQDRAPPAEIIRSSLHGLVRSWNSKFSAELSGSEDTVALLDSALDEVTAYFDRVQATAYDEHFADVARCAATLKYVHECHYTAISKIHRMIDDMKTQIFESIEVSRVSPEKSLLIVGTHKITQILRAISTMGFR</sequence>
<dbReference type="PROSITE" id="PS50255">
    <property type="entry name" value="CYTOCHROME_B5_2"/>
    <property type="match status" value="1"/>
</dbReference>
<dbReference type="InterPro" id="IPR036400">
    <property type="entry name" value="Cyt_B5-like_heme/steroid_sf"/>
</dbReference>
<proteinExistence type="predicted"/>
<dbReference type="Pfam" id="PF00173">
    <property type="entry name" value="Cyt-b5"/>
    <property type="match status" value="1"/>
</dbReference>
<dbReference type="GO" id="GO:0004128">
    <property type="term" value="F:cytochrome-b5 reductase activity, acting on NAD(P)H"/>
    <property type="evidence" value="ECO:0007669"/>
    <property type="project" value="TreeGrafter"/>
</dbReference>
<dbReference type="Gene3D" id="3.40.50.80">
    <property type="entry name" value="Nucleotide-binding domain of ferredoxin-NADP reductase (FNR) module"/>
    <property type="match status" value="1"/>
</dbReference>
<comment type="caution">
    <text evidence="5">The sequence shown here is derived from an EMBL/GenBank/DDBJ whole genome shotgun (WGS) entry which is preliminary data.</text>
</comment>
<dbReference type="GO" id="GO:0019441">
    <property type="term" value="P:L-tryptophan catabolic process to kynurenine"/>
    <property type="evidence" value="ECO:0007669"/>
    <property type="project" value="InterPro"/>
</dbReference>
<dbReference type="Proteomes" id="UP001232148">
    <property type="component" value="Unassembled WGS sequence"/>
</dbReference>
<reference evidence="5" key="1">
    <citation type="submission" date="2021-06" db="EMBL/GenBank/DDBJ databases">
        <title>Comparative genomics, transcriptomics and evolutionary studies reveal genomic signatures of adaptation to plant cell wall in hemibiotrophic fungi.</title>
        <authorList>
            <consortium name="DOE Joint Genome Institute"/>
            <person name="Baroncelli R."/>
            <person name="Diaz J.F."/>
            <person name="Benocci T."/>
            <person name="Peng M."/>
            <person name="Battaglia E."/>
            <person name="Haridas S."/>
            <person name="Andreopoulos W."/>
            <person name="Labutti K."/>
            <person name="Pangilinan J."/>
            <person name="Floch G.L."/>
            <person name="Makela M.R."/>
            <person name="Henrissat B."/>
            <person name="Grigoriev I.V."/>
            <person name="Crouch J.A."/>
            <person name="De Vries R.P."/>
            <person name="Sukno S.A."/>
            <person name="Thon M.R."/>
        </authorList>
    </citation>
    <scope>NUCLEOTIDE SEQUENCE</scope>
    <source>
        <strain evidence="5">MAFF235873</strain>
    </source>
</reference>
<evidence type="ECO:0000256" key="2">
    <source>
        <dbReference type="ARBA" id="ARBA00022723"/>
    </source>
</evidence>
<protein>
    <recommendedName>
        <fullName evidence="4">Cytochrome b5 heme-binding domain-containing protein</fullName>
    </recommendedName>
</protein>
<dbReference type="GO" id="GO:0005737">
    <property type="term" value="C:cytoplasm"/>
    <property type="evidence" value="ECO:0007669"/>
    <property type="project" value="TreeGrafter"/>
</dbReference>
<dbReference type="SUPFAM" id="SSF55856">
    <property type="entry name" value="Cytochrome b5-like heme/steroid binding domain"/>
    <property type="match status" value="1"/>
</dbReference>
<dbReference type="GO" id="GO:0046872">
    <property type="term" value="F:metal ion binding"/>
    <property type="evidence" value="ECO:0007669"/>
    <property type="project" value="UniProtKB-KW"/>
</dbReference>
<evidence type="ECO:0000256" key="3">
    <source>
        <dbReference type="ARBA" id="ARBA00023004"/>
    </source>
</evidence>
<dbReference type="InterPro" id="IPR037217">
    <property type="entry name" value="Trp/Indoleamine_2_3_dOase-like"/>
</dbReference>
<dbReference type="SMART" id="SM01117">
    <property type="entry name" value="Cyt-b5"/>
    <property type="match status" value="1"/>
</dbReference>
<evidence type="ECO:0000259" key="4">
    <source>
        <dbReference type="PROSITE" id="PS50255"/>
    </source>
</evidence>
<evidence type="ECO:0000313" key="6">
    <source>
        <dbReference type="Proteomes" id="UP001232148"/>
    </source>
</evidence>
<accession>A0AAD9LWC9</accession>
<dbReference type="Gene3D" id="3.10.120.10">
    <property type="entry name" value="Cytochrome b5-like heme/steroid binding domain"/>
    <property type="match status" value="1"/>
</dbReference>
<dbReference type="InterPro" id="IPR039261">
    <property type="entry name" value="FNR_nucleotide-bd"/>
</dbReference>
<evidence type="ECO:0000256" key="1">
    <source>
        <dbReference type="ARBA" id="ARBA00022617"/>
    </source>
</evidence>
<dbReference type="PANTHER" id="PTHR46237">
    <property type="entry name" value="CYTOCHROME B5 REDUCTASE 4 FAMILY MEMBER"/>
    <property type="match status" value="1"/>
</dbReference>
<dbReference type="PANTHER" id="PTHR46237:SF1">
    <property type="entry name" value="CYTOCHROME B5 REDUCTASE 4"/>
    <property type="match status" value="1"/>
</dbReference>
<dbReference type="GO" id="GO:0020037">
    <property type="term" value="F:heme binding"/>
    <property type="evidence" value="ECO:0007669"/>
    <property type="project" value="InterPro"/>
</dbReference>
<feature type="domain" description="Cytochrome b5 heme-binding" evidence="4">
    <location>
        <begin position="756"/>
        <end position="833"/>
    </location>
</feature>